<evidence type="ECO:0000313" key="2">
    <source>
        <dbReference type="Proteomes" id="UP001221411"/>
    </source>
</evidence>
<gene>
    <name evidence="1" type="ORF">POL67_27435</name>
</gene>
<dbReference type="Proteomes" id="UP001221411">
    <property type="component" value="Unassembled WGS sequence"/>
</dbReference>
<dbReference type="EMBL" id="JAQNDO010000001">
    <property type="protein sequence ID" value="MDC0745097.1"/>
    <property type="molecule type" value="Genomic_DNA"/>
</dbReference>
<name>A0ABT5ETE6_9BACT</name>
<sequence length="387" mass="40314">MRRERVLQRRDGEQHQGLPHQVIACAAALATLLAAAPVRAEAAPGGGAAARTLEGHRFQPPVLLEGPFTTTHVGIDTSMGLRVQDGVGAPPAALMGLPLPTYDGQKLFLFEERLAVGISPVRGAEIGARAAFQMGVGGDAATTYLYGIRAGYEIRPHVGFEVLHSEVLGLSVGLRAGLVLAGGVRARPSGLVDAMMREADAVMREPARFICLRAGDLGCAFKTFDGAGALHVDERSFGVHALASAAKSFGQHVGIQASFGGEALDTRLRGGPGLDSRTAPRAYAASVAASVDLAPLAPVGAMLEAGIERGENRGLDRRNAEILGAAPMAYTTERVAAGVYYTGRDALTLGFVGTYGFTQARRAAGDTASPGPPTRALGGRLAFRYFF</sequence>
<evidence type="ECO:0000313" key="1">
    <source>
        <dbReference type="EMBL" id="MDC0745097.1"/>
    </source>
</evidence>
<organism evidence="1 2">
    <name type="scientific">Polyangium mundeleinium</name>
    <dbReference type="NCBI Taxonomy" id="2995306"/>
    <lineage>
        <taxon>Bacteria</taxon>
        <taxon>Pseudomonadati</taxon>
        <taxon>Myxococcota</taxon>
        <taxon>Polyangia</taxon>
        <taxon>Polyangiales</taxon>
        <taxon>Polyangiaceae</taxon>
        <taxon>Polyangium</taxon>
    </lineage>
</organism>
<protein>
    <recommendedName>
        <fullName evidence="3">Porin</fullName>
    </recommendedName>
</protein>
<evidence type="ECO:0008006" key="3">
    <source>
        <dbReference type="Google" id="ProtNLM"/>
    </source>
</evidence>
<accession>A0ABT5ETE6</accession>
<comment type="caution">
    <text evidence="1">The sequence shown here is derived from an EMBL/GenBank/DDBJ whole genome shotgun (WGS) entry which is preliminary data.</text>
</comment>
<dbReference type="RefSeq" id="WP_271922267.1">
    <property type="nucleotide sequence ID" value="NZ_JAQNDO010000001.1"/>
</dbReference>
<proteinExistence type="predicted"/>
<reference evidence="1 2" key="1">
    <citation type="submission" date="2022-11" db="EMBL/GenBank/DDBJ databases">
        <title>Minimal conservation of predation-associated metabolite biosynthetic gene clusters underscores biosynthetic potential of Myxococcota including descriptions for ten novel species: Archangium lansinium sp. nov., Myxococcus landrumus sp. nov., Nannocystis bai.</title>
        <authorList>
            <person name="Ahearne A."/>
            <person name="Stevens C."/>
            <person name="Dowd S."/>
        </authorList>
    </citation>
    <scope>NUCLEOTIDE SEQUENCE [LARGE SCALE GENOMIC DNA]</scope>
    <source>
        <strain evidence="1 2">RJM3</strain>
    </source>
</reference>
<keyword evidence="2" id="KW-1185">Reference proteome</keyword>